<dbReference type="Proteomes" id="UP000293854">
    <property type="component" value="Unassembled WGS sequence"/>
</dbReference>
<name>A0A4Q7CKV4_9STAP</name>
<proteinExistence type="predicted"/>
<organism evidence="1 2">
    <name type="scientific">Staphylococcus condimenti</name>
    <dbReference type="NCBI Taxonomy" id="70255"/>
    <lineage>
        <taxon>Bacteria</taxon>
        <taxon>Bacillati</taxon>
        <taxon>Bacillota</taxon>
        <taxon>Bacilli</taxon>
        <taxon>Bacillales</taxon>
        <taxon>Staphylococcaceae</taxon>
        <taxon>Staphylococcus</taxon>
    </lineage>
</organism>
<protein>
    <submittedName>
        <fullName evidence="1">DNA polymerase III subunit delta</fullName>
    </submittedName>
</protein>
<evidence type="ECO:0000313" key="2">
    <source>
        <dbReference type="Proteomes" id="UP000293854"/>
    </source>
</evidence>
<dbReference type="EMBL" id="RQTE01000532">
    <property type="protein sequence ID" value="RZH99192.1"/>
    <property type="molecule type" value="Genomic_DNA"/>
</dbReference>
<reference evidence="1 2" key="1">
    <citation type="submission" date="2018-11" db="EMBL/GenBank/DDBJ databases">
        <title>Genomic profiling of Staphylococcus species from a Poultry farm system in KwaZulu-Natal, South Africa.</title>
        <authorList>
            <person name="Amoako D.G."/>
            <person name="Somboro A.M."/>
            <person name="Abia A.L.K."/>
            <person name="Bester L.A."/>
            <person name="Essack S.Y."/>
        </authorList>
    </citation>
    <scope>NUCLEOTIDE SEQUENCE [LARGE SCALE GENOMIC DNA]</scope>
    <source>
        <strain evidence="1 2">SA11</strain>
    </source>
</reference>
<accession>A0A4Q7CKV4</accession>
<comment type="caution">
    <text evidence="1">The sequence shown here is derived from an EMBL/GenBank/DDBJ whole genome shotgun (WGS) entry which is preliminary data.</text>
</comment>
<sequence length="42" mass="4860">MLFAKTNIITLYVEVPELIEKKTQEIVDASLLESKDDFNFVN</sequence>
<dbReference type="AlphaFoldDB" id="A0A4Q7CKV4"/>
<feature type="non-terminal residue" evidence="1">
    <location>
        <position position="42"/>
    </location>
</feature>
<evidence type="ECO:0000313" key="1">
    <source>
        <dbReference type="EMBL" id="RZH99192.1"/>
    </source>
</evidence>
<gene>
    <name evidence="1" type="ORF">EIG99_13930</name>
</gene>